<dbReference type="EMBL" id="WEGJ01000048">
    <property type="protein sequence ID" value="MQY16235.1"/>
    <property type="molecule type" value="Genomic_DNA"/>
</dbReference>
<sequence length="494" mass="54664">MAKVSLWLERKRLIPRPRPAELDQSVTLAECVRACAQHEIKLNKNLNFRKNRLADAIRSLMVAYAAGMADSSKSRAVASGRSTWAHKTPELLNALIVVGDKAIDVKEPDELRLALLITDTVLGAKPTSRIGWRLRASVLETMGDDEGAIGAHQRYLDLTPADARGTDAKIARLRDSGERLEAMLRLLQDEYPTSRELASGRGADSPDAELWAEGLALVEAGQRDRALPYLVASLVVMNEQGRPAPQIRSALTDLLDLGPLAADSGLAAARPLIRLYAEDRRLRTLDPAPDPLLGGTEVLSLGDFRNQITGKSICLVANSQRVAKSGAGAEIDSYDLVVRFNSFKLDAPNTGTKTDIHATIHLHNFNWAHKVTTRLVFSGTYHGWKQSLRRRLVPGAQQYVNDGQLRWPVRDIGKLGEADWPPIPTSGFNMLWLLDFLNVSPKLDLFGFDFYETGAYRLPEAMKLPVTAVHGYQLEKEWVMARATDVTENRISLR</sequence>
<reference evidence="1 2" key="1">
    <citation type="submission" date="2019-10" db="EMBL/GenBank/DDBJ databases">
        <title>Streptomyces smaragdinus sp. nov. and Streptomyces fabii sp. nov., isolated from the gut of fungus growing-termite Macrotermes natalensis.</title>
        <authorList>
            <person name="Schwitalla J."/>
            <person name="Benndorf R."/>
            <person name="Martin K."/>
            <person name="De Beer W."/>
            <person name="Kaster A.-K."/>
            <person name="Vollmers J."/>
            <person name="Poulsen M."/>
            <person name="Beemelmanns C."/>
        </authorList>
    </citation>
    <scope>NUCLEOTIDE SEQUENCE [LARGE SCALE GENOMIC DNA]</scope>
    <source>
        <strain evidence="1 2">RB5</strain>
    </source>
</reference>
<dbReference type="OrthoDB" id="4814794at2"/>
<proteinExistence type="predicted"/>
<dbReference type="Proteomes" id="UP000466345">
    <property type="component" value="Unassembled WGS sequence"/>
</dbReference>
<evidence type="ECO:0000313" key="1">
    <source>
        <dbReference type="EMBL" id="MQY16235.1"/>
    </source>
</evidence>
<keyword evidence="2" id="KW-1185">Reference proteome</keyword>
<dbReference type="InterPro" id="IPR038578">
    <property type="entry name" value="GT29-like_sf"/>
</dbReference>
<name>A0A7K0CRW0_9ACTN</name>
<accession>A0A7K0CRW0</accession>
<protein>
    <recommendedName>
        <fullName evidence="3">Glycosyltransferase family 29 (Sialyltransferase)</fullName>
    </recommendedName>
</protein>
<dbReference type="AlphaFoldDB" id="A0A7K0CRW0"/>
<dbReference type="RefSeq" id="WP_153457011.1">
    <property type="nucleotide sequence ID" value="NZ_WEGJ01000048.1"/>
</dbReference>
<evidence type="ECO:0008006" key="3">
    <source>
        <dbReference type="Google" id="ProtNLM"/>
    </source>
</evidence>
<gene>
    <name evidence="1" type="ORF">SRB5_64330</name>
</gene>
<comment type="caution">
    <text evidence="1">The sequence shown here is derived from an EMBL/GenBank/DDBJ whole genome shotgun (WGS) entry which is preliminary data.</text>
</comment>
<dbReference type="Gene3D" id="3.90.1480.20">
    <property type="entry name" value="Glycosyl transferase family 29"/>
    <property type="match status" value="1"/>
</dbReference>
<organism evidence="1 2">
    <name type="scientific">Streptomyces smaragdinus</name>
    <dbReference type="NCBI Taxonomy" id="2585196"/>
    <lineage>
        <taxon>Bacteria</taxon>
        <taxon>Bacillati</taxon>
        <taxon>Actinomycetota</taxon>
        <taxon>Actinomycetes</taxon>
        <taxon>Kitasatosporales</taxon>
        <taxon>Streptomycetaceae</taxon>
        <taxon>Streptomyces</taxon>
    </lineage>
</organism>
<evidence type="ECO:0000313" key="2">
    <source>
        <dbReference type="Proteomes" id="UP000466345"/>
    </source>
</evidence>